<keyword evidence="1" id="KW-0732">Signal</keyword>
<evidence type="ECO:0000256" key="1">
    <source>
        <dbReference type="SAM" id="SignalP"/>
    </source>
</evidence>
<evidence type="ECO:0000313" key="3">
    <source>
        <dbReference type="Proteomes" id="UP000054498"/>
    </source>
</evidence>
<dbReference type="KEGG" id="mng:MNEG_6123"/>
<feature type="chain" id="PRO_5002247548" evidence="1">
    <location>
        <begin position="22"/>
        <end position="303"/>
    </location>
</feature>
<dbReference type="RefSeq" id="XP_013900855.1">
    <property type="nucleotide sequence ID" value="XM_014045401.1"/>
</dbReference>
<gene>
    <name evidence="2" type="ORF">MNEG_6123</name>
</gene>
<organism evidence="2 3">
    <name type="scientific">Monoraphidium neglectum</name>
    <dbReference type="NCBI Taxonomy" id="145388"/>
    <lineage>
        <taxon>Eukaryota</taxon>
        <taxon>Viridiplantae</taxon>
        <taxon>Chlorophyta</taxon>
        <taxon>core chlorophytes</taxon>
        <taxon>Chlorophyceae</taxon>
        <taxon>CS clade</taxon>
        <taxon>Sphaeropleales</taxon>
        <taxon>Selenastraceae</taxon>
        <taxon>Monoraphidium</taxon>
    </lineage>
</organism>
<reference evidence="2 3" key="1">
    <citation type="journal article" date="2013" name="BMC Genomics">
        <title>Reconstruction of the lipid metabolism for the microalga Monoraphidium neglectum from its genome sequence reveals characteristics suitable for biofuel production.</title>
        <authorList>
            <person name="Bogen C."/>
            <person name="Al-Dilaimi A."/>
            <person name="Albersmeier A."/>
            <person name="Wichmann J."/>
            <person name="Grundmann M."/>
            <person name="Rupp O."/>
            <person name="Lauersen K.J."/>
            <person name="Blifernez-Klassen O."/>
            <person name="Kalinowski J."/>
            <person name="Goesmann A."/>
            <person name="Mussgnug J.H."/>
            <person name="Kruse O."/>
        </authorList>
    </citation>
    <scope>NUCLEOTIDE SEQUENCE [LARGE SCALE GENOMIC DNA]</scope>
    <source>
        <strain evidence="2 3">SAG 48.87</strain>
    </source>
</reference>
<dbReference type="Proteomes" id="UP000054498">
    <property type="component" value="Unassembled WGS sequence"/>
</dbReference>
<sequence length="303" mass="32399">MGPRLLLAALAALSAVWLAAALPANTCDLQKNCIQWRVKTLATCQWQVCLYWRPKKSCQIQPGDLVDQVCARQSTYIRWGWSGKSEQFAAGETQCNNKDSGWDQGQAVCDIVNCGETASFSLLDGQAEGLDCKNTLPATMTDKSGKFTFACGAATPADTPCKSCAGAIQSGDCKWTWTAPKTTADAVAVSTPPTSSKCRCTDYNPNKVVDWLCGGFTGCPGTPAGRRHLKAFDPRCPAAYTGSPRCFIQDNWAQIMQLQGRGTSDALIVGSGDRTVGLNLEALKCACSAWSLTGKTLTQKTTP</sequence>
<dbReference type="AlphaFoldDB" id="A0A0D2N7P2"/>
<keyword evidence="3" id="KW-1185">Reference proteome</keyword>
<name>A0A0D2N7P2_9CHLO</name>
<evidence type="ECO:0000313" key="2">
    <source>
        <dbReference type="EMBL" id="KIZ01836.1"/>
    </source>
</evidence>
<accession>A0A0D2N7P2</accession>
<feature type="signal peptide" evidence="1">
    <location>
        <begin position="1"/>
        <end position="21"/>
    </location>
</feature>
<protein>
    <submittedName>
        <fullName evidence="2">Uncharacterized protein</fullName>
    </submittedName>
</protein>
<dbReference type="EMBL" id="KK101186">
    <property type="protein sequence ID" value="KIZ01836.1"/>
    <property type="molecule type" value="Genomic_DNA"/>
</dbReference>
<proteinExistence type="predicted"/>
<dbReference type="GeneID" id="25738999"/>